<dbReference type="InterPro" id="IPR003996">
    <property type="entry name" value="RTX_toxin-activating_protC_bac"/>
</dbReference>
<dbReference type="EMBL" id="JBHSMK010000008">
    <property type="protein sequence ID" value="MFC5437308.1"/>
    <property type="molecule type" value="Genomic_DNA"/>
</dbReference>
<comment type="function">
    <text evidence="2">Involved in fatty acylation of protoxin at internal lysine residues, thereby converting it to the active toxin.</text>
</comment>
<keyword evidence="2" id="KW-0204">Cytolysis</keyword>
<accession>A0ABW0JMY4</accession>
<dbReference type="EC" id="2.3.1.-" evidence="2"/>
<comment type="similarity">
    <text evidence="1 2">Belongs to the RTX toxin acyltransferase family.</text>
</comment>
<dbReference type="RefSeq" id="WP_377305626.1">
    <property type="nucleotide sequence ID" value="NZ_JBHSMK010000008.1"/>
</dbReference>
<organism evidence="3 4">
    <name type="scientific">Rhodanobacter umsongensis</name>
    <dbReference type="NCBI Taxonomy" id="633153"/>
    <lineage>
        <taxon>Bacteria</taxon>
        <taxon>Pseudomonadati</taxon>
        <taxon>Pseudomonadota</taxon>
        <taxon>Gammaproteobacteria</taxon>
        <taxon>Lysobacterales</taxon>
        <taxon>Rhodanobacteraceae</taxon>
        <taxon>Rhodanobacter</taxon>
    </lineage>
</organism>
<gene>
    <name evidence="3" type="ORF">ACFPME_12120</name>
</gene>
<evidence type="ECO:0000256" key="1">
    <source>
        <dbReference type="ARBA" id="ARBA00005686"/>
    </source>
</evidence>
<comment type="subcellular location">
    <subcellularLocation>
        <location evidence="2">Cytoplasm</location>
    </subcellularLocation>
</comment>
<keyword evidence="2" id="KW-0963">Cytoplasm</keyword>
<keyword evidence="4" id="KW-1185">Reference proteome</keyword>
<protein>
    <recommendedName>
        <fullName evidence="2">RTX toxin-activating lysine-acyltransferase</fullName>
        <ecNumber evidence="2">2.3.1.-</ecNumber>
    </recommendedName>
</protein>
<evidence type="ECO:0000313" key="4">
    <source>
        <dbReference type="Proteomes" id="UP001596013"/>
    </source>
</evidence>
<sequence>MAAKGYSPQPLTLSVNDYMRALGAVSAVMMRSPEYCQYPIACLAEWIRPALLLDQYHLFHDEGGNLVGYMTWAFLAEDVEQRLLHDPAVLFHLSEWNEGDRLWIMDFVVLNHDLRPCLDVARARFAGLGEVRWLRRREDGSIRKVLHCRASA</sequence>
<comment type="caution">
    <text evidence="3">The sequence shown here is derived from an EMBL/GenBank/DDBJ whole genome shotgun (WGS) entry which is preliminary data.</text>
</comment>
<evidence type="ECO:0000313" key="3">
    <source>
        <dbReference type="EMBL" id="MFC5437308.1"/>
    </source>
</evidence>
<dbReference type="Proteomes" id="UP001596013">
    <property type="component" value="Unassembled WGS sequence"/>
</dbReference>
<dbReference type="Pfam" id="PF02794">
    <property type="entry name" value="HlyC"/>
    <property type="match status" value="1"/>
</dbReference>
<proteinExistence type="inferred from homology"/>
<keyword evidence="2" id="KW-0012">Acyltransferase</keyword>
<reference evidence="4" key="1">
    <citation type="journal article" date="2019" name="Int. J. Syst. Evol. Microbiol.">
        <title>The Global Catalogue of Microorganisms (GCM) 10K type strain sequencing project: providing services to taxonomists for standard genome sequencing and annotation.</title>
        <authorList>
            <consortium name="The Broad Institute Genomics Platform"/>
            <consortium name="The Broad Institute Genome Sequencing Center for Infectious Disease"/>
            <person name="Wu L."/>
            <person name="Ma J."/>
        </authorList>
    </citation>
    <scope>NUCLEOTIDE SEQUENCE [LARGE SCALE GENOMIC DNA]</scope>
    <source>
        <strain evidence="4">JCM 17130</strain>
    </source>
</reference>
<keyword evidence="2" id="KW-0808">Transferase</keyword>
<evidence type="ECO:0000256" key="2">
    <source>
        <dbReference type="RuleBase" id="RU368102"/>
    </source>
</evidence>
<name>A0ABW0JMY4_9GAMM</name>